<dbReference type="AlphaFoldDB" id="A0A1L8WGU8"/>
<dbReference type="InterPro" id="IPR036390">
    <property type="entry name" value="WH_DNA-bd_sf"/>
</dbReference>
<reference evidence="2 3" key="1">
    <citation type="submission" date="2014-12" db="EMBL/GenBank/DDBJ databases">
        <title>Draft genome sequences of 29 type strains of Enterococci.</title>
        <authorList>
            <person name="Zhong Z."/>
            <person name="Sun Z."/>
            <person name="Liu W."/>
            <person name="Zhang W."/>
            <person name="Zhang H."/>
        </authorList>
    </citation>
    <scope>NUCLEOTIDE SEQUENCE [LARGE SCALE GENOMIC DNA]</scope>
    <source>
        <strain evidence="2 3">DSM 15687</strain>
    </source>
</reference>
<dbReference type="Proteomes" id="UP000182152">
    <property type="component" value="Unassembled WGS sequence"/>
</dbReference>
<evidence type="ECO:0000259" key="1">
    <source>
        <dbReference type="Pfam" id="PF08279"/>
    </source>
</evidence>
<protein>
    <recommendedName>
        <fullName evidence="1">Helix-turn-helix type 11 domain-containing protein</fullName>
    </recommendedName>
</protein>
<organism evidence="2 3">
    <name type="scientific">Enterococcus ratti</name>
    <dbReference type="NCBI Taxonomy" id="150033"/>
    <lineage>
        <taxon>Bacteria</taxon>
        <taxon>Bacillati</taxon>
        <taxon>Bacillota</taxon>
        <taxon>Bacilli</taxon>
        <taxon>Lactobacillales</taxon>
        <taxon>Enterococcaceae</taxon>
        <taxon>Enterococcus</taxon>
    </lineage>
</organism>
<accession>A0A1L8WGU8</accession>
<dbReference type="Pfam" id="PF08279">
    <property type="entry name" value="HTH_11"/>
    <property type="match status" value="1"/>
</dbReference>
<gene>
    <name evidence="2" type="ORF">RV14_GL000639</name>
</gene>
<dbReference type="STRING" id="150033.RV14_GL000639"/>
<name>A0A1L8WGU8_9ENTE</name>
<evidence type="ECO:0000313" key="3">
    <source>
        <dbReference type="Proteomes" id="UP000182152"/>
    </source>
</evidence>
<dbReference type="EMBL" id="JXLB01000015">
    <property type="protein sequence ID" value="OJG80270.1"/>
    <property type="molecule type" value="Genomic_DNA"/>
</dbReference>
<proteinExistence type="predicted"/>
<feature type="domain" description="Helix-turn-helix type 11" evidence="1">
    <location>
        <begin position="23"/>
        <end position="63"/>
    </location>
</feature>
<comment type="caution">
    <text evidence="2">The sequence shown here is derived from an EMBL/GenBank/DDBJ whole genome shotgun (WGS) entry which is preliminary data.</text>
</comment>
<dbReference type="InterPro" id="IPR013196">
    <property type="entry name" value="HTH_11"/>
</dbReference>
<dbReference type="SUPFAM" id="SSF46785">
    <property type="entry name" value="Winged helix' DNA-binding domain"/>
    <property type="match status" value="1"/>
</dbReference>
<evidence type="ECO:0000313" key="2">
    <source>
        <dbReference type="EMBL" id="OJG80270.1"/>
    </source>
</evidence>
<dbReference type="InterPro" id="IPR036388">
    <property type="entry name" value="WH-like_DNA-bd_sf"/>
</dbReference>
<sequence>MLKEKIQRYLENQTAFIDLTRLSEVFTANDLAEHFNVKRNTISNYLNQLNEEGVLVKINSRPAYYFHKAAFEYQFFALRKMYYATIKEILAEQPIFA</sequence>
<keyword evidence="3" id="KW-1185">Reference proteome</keyword>
<dbReference type="Gene3D" id="1.10.10.10">
    <property type="entry name" value="Winged helix-like DNA-binding domain superfamily/Winged helix DNA-binding domain"/>
    <property type="match status" value="1"/>
</dbReference>